<dbReference type="GO" id="GO:0070403">
    <property type="term" value="F:NAD+ binding"/>
    <property type="evidence" value="ECO:0007669"/>
    <property type="project" value="InterPro"/>
</dbReference>
<keyword evidence="9" id="KW-0443">Lipid metabolism</keyword>
<evidence type="ECO:0000313" key="16">
    <source>
        <dbReference type="EMBL" id="EQB07681.1"/>
    </source>
</evidence>
<dbReference type="InterPro" id="IPR008927">
    <property type="entry name" value="6-PGluconate_DH-like_C_sf"/>
</dbReference>
<dbReference type="AlphaFoldDB" id="T0GUM2"/>
<evidence type="ECO:0000256" key="12">
    <source>
        <dbReference type="ARBA" id="ARBA00049556"/>
    </source>
</evidence>
<dbReference type="InterPro" id="IPR036291">
    <property type="entry name" value="NAD(P)-bd_dom_sf"/>
</dbReference>
<keyword evidence="5" id="KW-0276">Fatty acid metabolism</keyword>
<evidence type="ECO:0000256" key="3">
    <source>
        <dbReference type="ARBA" id="ARBA00008750"/>
    </source>
</evidence>
<evidence type="ECO:0000256" key="10">
    <source>
        <dbReference type="ARBA" id="ARBA00023239"/>
    </source>
</evidence>
<reference evidence="16 17" key="1">
    <citation type="journal article" date="2013" name="Genome Announc.">
        <title>Genome Sequence of Novosphingobium lindaniclasticum LE124T, Isolated from a Hexachlorocyclohexane Dumpsite.</title>
        <authorList>
            <person name="Saxena A."/>
            <person name="Nayyar N."/>
            <person name="Sangwan N."/>
            <person name="Kumari R."/>
            <person name="Khurana J.P."/>
            <person name="Lal R."/>
        </authorList>
    </citation>
    <scope>NUCLEOTIDE SEQUENCE [LARGE SCALE GENOMIC DNA]</scope>
    <source>
        <strain evidence="16 17">LE124</strain>
    </source>
</reference>
<dbReference type="PATRIC" id="fig|1096930.3.peg.4479"/>
<comment type="similarity">
    <text evidence="2">In the central section; belongs to the 3-hydroxyacyl-CoA dehydrogenase family.</text>
</comment>
<feature type="domain" description="3-hydroxyacyl-CoA dehydrogenase C-terminal" evidence="14">
    <location>
        <begin position="509"/>
        <end position="603"/>
    </location>
</feature>
<proteinExistence type="inferred from homology"/>
<dbReference type="InterPro" id="IPR006176">
    <property type="entry name" value="3-OHacyl-CoA_DH_NAD-bd"/>
</dbReference>
<organism evidence="16 17">
    <name type="scientific">Novosphingobium lindaniclasticum LE124</name>
    <dbReference type="NCBI Taxonomy" id="1096930"/>
    <lineage>
        <taxon>Bacteria</taxon>
        <taxon>Pseudomonadati</taxon>
        <taxon>Pseudomonadota</taxon>
        <taxon>Alphaproteobacteria</taxon>
        <taxon>Sphingomonadales</taxon>
        <taxon>Sphingomonadaceae</taxon>
        <taxon>Novosphingobium</taxon>
    </lineage>
</organism>
<dbReference type="InterPro" id="IPR006108">
    <property type="entry name" value="3HC_DH_C"/>
</dbReference>
<keyword evidence="17" id="KW-1185">Reference proteome</keyword>
<comment type="catalytic activity">
    <reaction evidence="12">
        <text>a (3S)-3-hydroxyacyl-CoA + NAD(+) = a 3-oxoacyl-CoA + NADH + H(+)</text>
        <dbReference type="Rhea" id="RHEA:22432"/>
        <dbReference type="ChEBI" id="CHEBI:15378"/>
        <dbReference type="ChEBI" id="CHEBI:57318"/>
        <dbReference type="ChEBI" id="CHEBI:57540"/>
        <dbReference type="ChEBI" id="CHEBI:57945"/>
        <dbReference type="ChEBI" id="CHEBI:90726"/>
        <dbReference type="EC" id="1.1.1.35"/>
    </reaction>
</comment>
<dbReference type="eggNOG" id="COG1250">
    <property type="taxonomic scope" value="Bacteria"/>
</dbReference>
<keyword evidence="10" id="KW-0456">Lyase</keyword>
<dbReference type="InterPro" id="IPR006180">
    <property type="entry name" value="3-OHacyl-CoA_DH_CS"/>
</dbReference>
<sequence length="719" mass="77661">MKEATMNDPAWTYLADRDLTLGPVSRVEPGEFTHWRTSRDQDGVFWAVIDQQGSGTNTLSQAVLEEFSRILDLIEQRMPKALVIRSAKRDGFLAGADIAEFRDVDDEAAIRERIAAAHGVVDRLAALTIPTIAIMHGYALGGGLEIALACNQRNAVDGTRFGFPEVQIGLHPGLGGTARFTHLCDPIEAMSFMLTGKSIHDRQAKRMGLVDAVVPERHVEAAIAAAVRGDLDQAHQGLVGRIKDSAPARRLAARQMRAQAEDRAPSRHYPAPYALIDLWEEHGGDLDAMKQAEIASFARLMLTDAAQNLIRVFFLRQKLKDLAGKDAGIAQVHVIGAGAMGGDIAAWCAWKGLRTSLSDVSAEAIGAAVGRAAALYEKIAHGDRLKIRDALDRLIPDTAALGVTSADLVVEAAPEKAELKRKLYADAEPRMKPGAILATNTSSIPLKELREGLERPERLIGIHFFNPVSRLDLVEVVTHDGTDEKVAARARAFVGHIGKLPAAAGSAPGFIVNRVLTPYLAEALTLMDEGVPPEIIDKAATDFGMPVGPLELADQVGLDIGLAVAEMLKRELDWPIPDAPQWLRDKVKARELGKKTGKGIYVWKDGKAVKGHTAKRAAETSNMDLADRLILPMVNTAVAVLREGVTDDPEVIDAAMIFGTGFAPFRGGPIHYARQRGAGEIVSALNDLARRHGPRFEPDAGWSEGGRFEEDGPIAHETP</sequence>
<dbReference type="Gene3D" id="3.40.50.720">
    <property type="entry name" value="NAD(P)-binding Rossmann-like Domain"/>
    <property type="match status" value="1"/>
</dbReference>
<dbReference type="PROSITE" id="PS00067">
    <property type="entry name" value="3HCDH"/>
    <property type="match status" value="1"/>
</dbReference>
<evidence type="ECO:0000256" key="11">
    <source>
        <dbReference type="ARBA" id="ARBA00023268"/>
    </source>
</evidence>
<evidence type="ECO:0000256" key="1">
    <source>
        <dbReference type="ARBA" id="ARBA00005005"/>
    </source>
</evidence>
<dbReference type="InterPro" id="IPR029045">
    <property type="entry name" value="ClpP/crotonase-like_dom_sf"/>
</dbReference>
<dbReference type="EC" id="4.2.1.17" evidence="4"/>
<gene>
    <name evidence="16" type="ORF">L284_22745</name>
</gene>
<evidence type="ECO:0000256" key="9">
    <source>
        <dbReference type="ARBA" id="ARBA00023098"/>
    </source>
</evidence>
<accession>T0GUM2</accession>
<feature type="region of interest" description="Disordered" evidence="13">
    <location>
        <begin position="695"/>
        <end position="719"/>
    </location>
</feature>
<dbReference type="CDD" id="cd06558">
    <property type="entry name" value="crotonase-like"/>
    <property type="match status" value="1"/>
</dbReference>
<dbReference type="PANTHER" id="PTHR43612">
    <property type="entry name" value="TRIFUNCTIONAL ENZYME SUBUNIT ALPHA"/>
    <property type="match status" value="1"/>
</dbReference>
<comment type="pathway">
    <text evidence="1">Lipid metabolism; fatty acid beta-oxidation.</text>
</comment>
<dbReference type="GO" id="GO:0006635">
    <property type="term" value="P:fatty acid beta-oxidation"/>
    <property type="evidence" value="ECO:0007669"/>
    <property type="project" value="UniProtKB-UniPathway"/>
</dbReference>
<dbReference type="Gene3D" id="1.10.1040.50">
    <property type="match status" value="1"/>
</dbReference>
<dbReference type="eggNOG" id="COG1024">
    <property type="taxonomic scope" value="Bacteria"/>
</dbReference>
<dbReference type="Pfam" id="PF02737">
    <property type="entry name" value="3HCDH_N"/>
    <property type="match status" value="1"/>
</dbReference>
<feature type="domain" description="3-hydroxyacyl-CoA dehydrogenase NAD binding" evidence="15">
    <location>
        <begin position="331"/>
        <end position="503"/>
    </location>
</feature>
<evidence type="ECO:0000256" key="7">
    <source>
        <dbReference type="ARBA" id="ARBA00023002"/>
    </source>
</evidence>
<dbReference type="InterPro" id="IPR001753">
    <property type="entry name" value="Enoyl-CoA_hydra/iso"/>
</dbReference>
<evidence type="ECO:0000256" key="5">
    <source>
        <dbReference type="ARBA" id="ARBA00022832"/>
    </source>
</evidence>
<dbReference type="EMBL" id="ATHL01000153">
    <property type="protein sequence ID" value="EQB07681.1"/>
    <property type="molecule type" value="Genomic_DNA"/>
</dbReference>
<keyword evidence="7" id="KW-0560">Oxidoreductase</keyword>
<evidence type="ECO:0000259" key="15">
    <source>
        <dbReference type="Pfam" id="PF02737"/>
    </source>
</evidence>
<evidence type="ECO:0000256" key="6">
    <source>
        <dbReference type="ARBA" id="ARBA00022963"/>
    </source>
</evidence>
<dbReference type="Pfam" id="PF00725">
    <property type="entry name" value="3HCDH"/>
    <property type="match status" value="1"/>
</dbReference>
<keyword evidence="11" id="KW-0511">Multifunctional enzyme</keyword>
<evidence type="ECO:0000256" key="8">
    <source>
        <dbReference type="ARBA" id="ARBA00023027"/>
    </source>
</evidence>
<dbReference type="UniPathway" id="UPA00659"/>
<keyword evidence="6" id="KW-0442">Lipid degradation</keyword>
<dbReference type="InterPro" id="IPR050136">
    <property type="entry name" value="FA_oxidation_alpha_subunit"/>
</dbReference>
<evidence type="ECO:0000256" key="4">
    <source>
        <dbReference type="ARBA" id="ARBA00012076"/>
    </source>
</evidence>
<keyword evidence="8" id="KW-0520">NAD</keyword>
<feature type="compositionally biased region" description="Basic and acidic residues" evidence="13">
    <location>
        <begin position="706"/>
        <end position="719"/>
    </location>
</feature>
<comment type="similarity">
    <text evidence="3">In the N-terminal section; belongs to the enoyl-CoA hydratase/isomerase family.</text>
</comment>
<name>T0GUM2_9SPHN</name>
<evidence type="ECO:0000313" key="17">
    <source>
        <dbReference type="Proteomes" id="UP000015527"/>
    </source>
</evidence>
<evidence type="ECO:0000256" key="13">
    <source>
        <dbReference type="SAM" id="MobiDB-lite"/>
    </source>
</evidence>
<dbReference type="SUPFAM" id="SSF52096">
    <property type="entry name" value="ClpP/crotonase"/>
    <property type="match status" value="1"/>
</dbReference>
<dbReference type="PANTHER" id="PTHR43612:SF3">
    <property type="entry name" value="TRIFUNCTIONAL ENZYME SUBUNIT ALPHA, MITOCHONDRIAL"/>
    <property type="match status" value="1"/>
</dbReference>
<evidence type="ECO:0000259" key="14">
    <source>
        <dbReference type="Pfam" id="PF00725"/>
    </source>
</evidence>
<dbReference type="Gene3D" id="3.90.226.10">
    <property type="entry name" value="2-enoyl-CoA Hydratase, Chain A, domain 1"/>
    <property type="match status" value="1"/>
</dbReference>
<evidence type="ECO:0000256" key="2">
    <source>
        <dbReference type="ARBA" id="ARBA00007005"/>
    </source>
</evidence>
<dbReference type="SUPFAM" id="SSF48179">
    <property type="entry name" value="6-phosphogluconate dehydrogenase C-terminal domain-like"/>
    <property type="match status" value="2"/>
</dbReference>
<comment type="caution">
    <text evidence="16">The sequence shown here is derived from an EMBL/GenBank/DDBJ whole genome shotgun (WGS) entry which is preliminary data.</text>
</comment>
<protein>
    <recommendedName>
        <fullName evidence="4">enoyl-CoA hydratase</fullName>
        <ecNumber evidence="4">4.2.1.17</ecNumber>
    </recommendedName>
</protein>
<dbReference type="GO" id="GO:0004300">
    <property type="term" value="F:enoyl-CoA hydratase activity"/>
    <property type="evidence" value="ECO:0007669"/>
    <property type="project" value="UniProtKB-EC"/>
</dbReference>
<dbReference type="SUPFAM" id="SSF51735">
    <property type="entry name" value="NAD(P)-binding Rossmann-fold domains"/>
    <property type="match status" value="1"/>
</dbReference>
<dbReference type="Pfam" id="PF00378">
    <property type="entry name" value="ECH_1"/>
    <property type="match status" value="1"/>
</dbReference>
<dbReference type="Proteomes" id="UP000015527">
    <property type="component" value="Unassembled WGS sequence"/>
</dbReference>
<dbReference type="GO" id="GO:0016509">
    <property type="term" value="F:long-chain (3S)-3-hydroxyacyl-CoA dehydrogenase (NAD+) activity"/>
    <property type="evidence" value="ECO:0007669"/>
    <property type="project" value="TreeGrafter"/>
</dbReference>